<evidence type="ECO:0000256" key="5">
    <source>
        <dbReference type="ARBA" id="ARBA00022692"/>
    </source>
</evidence>
<proteinExistence type="predicted"/>
<feature type="transmembrane region" description="Helical" evidence="8">
    <location>
        <begin position="182"/>
        <end position="208"/>
    </location>
</feature>
<dbReference type="GO" id="GO:0010041">
    <property type="term" value="P:response to iron(III) ion"/>
    <property type="evidence" value="ECO:0007669"/>
    <property type="project" value="TreeGrafter"/>
</dbReference>
<evidence type="ECO:0000256" key="2">
    <source>
        <dbReference type="ARBA" id="ARBA00022475"/>
    </source>
</evidence>
<dbReference type="GO" id="GO:0009103">
    <property type="term" value="P:lipopolysaccharide biosynthetic process"/>
    <property type="evidence" value="ECO:0007669"/>
    <property type="project" value="UniProtKB-ARBA"/>
</dbReference>
<reference evidence="9" key="1">
    <citation type="submission" date="2021-03" db="EMBL/GenBank/DDBJ databases">
        <authorList>
            <person name="Kanchanasin P."/>
            <person name="Saeng-In P."/>
            <person name="Phongsopitanun W."/>
            <person name="Yuki M."/>
            <person name="Kudo T."/>
            <person name="Ohkuma M."/>
            <person name="Tanasupawat S."/>
        </authorList>
    </citation>
    <scope>NUCLEOTIDE SEQUENCE</scope>
    <source>
        <strain evidence="9">GKU 128</strain>
    </source>
</reference>
<dbReference type="PANTHER" id="PTHR33908">
    <property type="entry name" value="MANNOSYLTRANSFERASE YKCB-RELATED"/>
    <property type="match status" value="1"/>
</dbReference>
<accession>A0A939PMG0</accession>
<dbReference type="EMBL" id="JAGEOJ010000029">
    <property type="protein sequence ID" value="MBO2454768.1"/>
    <property type="molecule type" value="Genomic_DNA"/>
</dbReference>
<evidence type="ECO:0000256" key="1">
    <source>
        <dbReference type="ARBA" id="ARBA00004651"/>
    </source>
</evidence>
<evidence type="ECO:0000256" key="3">
    <source>
        <dbReference type="ARBA" id="ARBA00022676"/>
    </source>
</evidence>
<dbReference type="GO" id="GO:0016763">
    <property type="term" value="F:pentosyltransferase activity"/>
    <property type="evidence" value="ECO:0007669"/>
    <property type="project" value="TreeGrafter"/>
</dbReference>
<feature type="transmembrane region" description="Helical" evidence="8">
    <location>
        <begin position="152"/>
        <end position="170"/>
    </location>
</feature>
<evidence type="ECO:0000256" key="6">
    <source>
        <dbReference type="ARBA" id="ARBA00022989"/>
    </source>
</evidence>
<evidence type="ECO:0000256" key="7">
    <source>
        <dbReference type="ARBA" id="ARBA00023136"/>
    </source>
</evidence>
<dbReference type="RefSeq" id="WP_208262999.1">
    <property type="nucleotide sequence ID" value="NZ_JAGEOJ010000029.1"/>
</dbReference>
<keyword evidence="10" id="KW-1185">Reference proteome</keyword>
<gene>
    <name evidence="9" type="ORF">J4573_47305</name>
</gene>
<keyword evidence="2" id="KW-1003">Cell membrane</keyword>
<protein>
    <recommendedName>
        <fullName evidence="11">Glycosyltransferase RgtA/B/C/D-like domain-containing protein</fullName>
    </recommendedName>
</protein>
<keyword evidence="7 8" id="KW-0472">Membrane</keyword>
<feature type="transmembrane region" description="Helical" evidence="8">
    <location>
        <begin position="321"/>
        <end position="341"/>
    </location>
</feature>
<feature type="transmembrane region" description="Helical" evidence="8">
    <location>
        <begin position="220"/>
        <end position="238"/>
    </location>
</feature>
<sequence length="500" mass="53216">MSTGLPLRDAPAPERVEPDLVNRRPRAAAVAGIPFIVALICGAWATGRPSLWSDELVTVDVAGRSVPQIMRLLGHVDAVHGLYYLLMHPLVEHLGISAAVVRAPSVLATAIAAAALGILGRVLMTPVAGLLAGVVYALTPVASQYALEARSYALVTAIAVLACLAFTLALRGGRPIAFASYTALLVLLGAMHLFALLLVSAHVVTVLACLAARRLSWRRALAWAACVVAAVPALAPLAKVARSESGAVEWIRPPDAAHLWISVLGVAGGPAATLLVVLLIAVAIAIAIAVRRMTTMLMVVLPWAFVPLVALLALSQLQPLFVPRYLLFCIPAVALLVAAGLTSGPRPLMIVVGCALLALTVPAQAELRRPDSKWHDVTPIVRALSREGRPGDRYLVAPANTRLLASAYPKVFGPMIDVAQAKTGAATGTLTGREVGTRELLRRLRTADRVWVVERLNGDRKVRERARARIALLDKAGITRVVERRHAKNMRLALHVREKP</sequence>
<evidence type="ECO:0000313" key="10">
    <source>
        <dbReference type="Proteomes" id="UP000669179"/>
    </source>
</evidence>
<keyword evidence="5 8" id="KW-0812">Transmembrane</keyword>
<feature type="transmembrane region" description="Helical" evidence="8">
    <location>
        <begin position="94"/>
        <end position="120"/>
    </location>
</feature>
<evidence type="ECO:0000256" key="4">
    <source>
        <dbReference type="ARBA" id="ARBA00022679"/>
    </source>
</evidence>
<feature type="transmembrane region" description="Helical" evidence="8">
    <location>
        <begin position="259"/>
        <end position="290"/>
    </location>
</feature>
<feature type="transmembrane region" description="Helical" evidence="8">
    <location>
        <begin position="27"/>
        <end position="46"/>
    </location>
</feature>
<keyword evidence="6 8" id="KW-1133">Transmembrane helix</keyword>
<keyword evidence="4" id="KW-0808">Transferase</keyword>
<feature type="transmembrane region" description="Helical" evidence="8">
    <location>
        <begin position="296"/>
        <end position="314"/>
    </location>
</feature>
<comment type="subcellular location">
    <subcellularLocation>
        <location evidence="1">Cell membrane</location>
        <topology evidence="1">Multi-pass membrane protein</topology>
    </subcellularLocation>
</comment>
<dbReference type="Proteomes" id="UP000669179">
    <property type="component" value="Unassembled WGS sequence"/>
</dbReference>
<dbReference type="InterPro" id="IPR050297">
    <property type="entry name" value="LipidA_mod_glycosyltrf_83"/>
</dbReference>
<name>A0A939PMG0_9ACTN</name>
<dbReference type="PANTHER" id="PTHR33908:SF3">
    <property type="entry name" value="UNDECAPRENYL PHOSPHATE-ALPHA-4-AMINO-4-DEOXY-L-ARABINOSE ARABINOSYL TRANSFERASE"/>
    <property type="match status" value="1"/>
</dbReference>
<dbReference type="GO" id="GO:0005886">
    <property type="term" value="C:plasma membrane"/>
    <property type="evidence" value="ECO:0007669"/>
    <property type="project" value="UniProtKB-SubCell"/>
</dbReference>
<organism evidence="9 10">
    <name type="scientific">Actinomadura barringtoniae</name>
    <dbReference type="NCBI Taxonomy" id="1427535"/>
    <lineage>
        <taxon>Bacteria</taxon>
        <taxon>Bacillati</taxon>
        <taxon>Actinomycetota</taxon>
        <taxon>Actinomycetes</taxon>
        <taxon>Streptosporangiales</taxon>
        <taxon>Thermomonosporaceae</taxon>
        <taxon>Actinomadura</taxon>
    </lineage>
</organism>
<feature type="transmembrane region" description="Helical" evidence="8">
    <location>
        <begin position="127"/>
        <end position="146"/>
    </location>
</feature>
<keyword evidence="3" id="KW-0328">Glycosyltransferase</keyword>
<evidence type="ECO:0000256" key="8">
    <source>
        <dbReference type="SAM" id="Phobius"/>
    </source>
</evidence>
<evidence type="ECO:0000313" key="9">
    <source>
        <dbReference type="EMBL" id="MBO2454768.1"/>
    </source>
</evidence>
<comment type="caution">
    <text evidence="9">The sequence shown here is derived from an EMBL/GenBank/DDBJ whole genome shotgun (WGS) entry which is preliminary data.</text>
</comment>
<evidence type="ECO:0008006" key="11">
    <source>
        <dbReference type="Google" id="ProtNLM"/>
    </source>
</evidence>
<dbReference type="AlphaFoldDB" id="A0A939PMG0"/>